<sequence>MNAEKERLKCTFVCFQLRNVWSQHDGAPAHKTLPVKQYLVEEFREQIIVMGVSKSGLHVHLIRLQWTFSCGDTSNSRCMRPLRQHCRTFNDALRMLHRVQREVQARVQMCIVANGEKLEHQK</sequence>
<gene>
    <name evidence="1" type="ORF">AVEN_241529_1</name>
</gene>
<organism evidence="1 2">
    <name type="scientific">Araneus ventricosus</name>
    <name type="common">Orbweaver spider</name>
    <name type="synonym">Epeira ventricosa</name>
    <dbReference type="NCBI Taxonomy" id="182803"/>
    <lineage>
        <taxon>Eukaryota</taxon>
        <taxon>Metazoa</taxon>
        <taxon>Ecdysozoa</taxon>
        <taxon>Arthropoda</taxon>
        <taxon>Chelicerata</taxon>
        <taxon>Arachnida</taxon>
        <taxon>Araneae</taxon>
        <taxon>Araneomorphae</taxon>
        <taxon>Entelegynae</taxon>
        <taxon>Araneoidea</taxon>
        <taxon>Araneidae</taxon>
        <taxon>Araneus</taxon>
    </lineage>
</organism>
<reference evidence="1 2" key="1">
    <citation type="journal article" date="2019" name="Sci. Rep.">
        <title>Orb-weaving spider Araneus ventricosus genome elucidates the spidroin gene catalogue.</title>
        <authorList>
            <person name="Kono N."/>
            <person name="Nakamura H."/>
            <person name="Ohtoshi R."/>
            <person name="Moran D.A.P."/>
            <person name="Shinohara A."/>
            <person name="Yoshida Y."/>
            <person name="Fujiwara M."/>
            <person name="Mori M."/>
            <person name="Tomita M."/>
            <person name="Arakawa K."/>
        </authorList>
    </citation>
    <scope>NUCLEOTIDE SEQUENCE [LARGE SCALE GENOMIC DNA]</scope>
</reference>
<protein>
    <submittedName>
        <fullName evidence="1">Uncharacterized protein</fullName>
    </submittedName>
</protein>
<evidence type="ECO:0000313" key="1">
    <source>
        <dbReference type="EMBL" id="GBN12338.1"/>
    </source>
</evidence>
<accession>A0A4Y2LC87</accession>
<dbReference type="AlphaFoldDB" id="A0A4Y2LC87"/>
<proteinExistence type="predicted"/>
<evidence type="ECO:0000313" key="2">
    <source>
        <dbReference type="Proteomes" id="UP000499080"/>
    </source>
</evidence>
<name>A0A4Y2LC87_ARAVE</name>
<dbReference type="Proteomes" id="UP000499080">
    <property type="component" value="Unassembled WGS sequence"/>
</dbReference>
<keyword evidence="2" id="KW-1185">Reference proteome</keyword>
<comment type="caution">
    <text evidence="1">The sequence shown here is derived from an EMBL/GenBank/DDBJ whole genome shotgun (WGS) entry which is preliminary data.</text>
</comment>
<dbReference type="EMBL" id="BGPR01005669">
    <property type="protein sequence ID" value="GBN12338.1"/>
    <property type="molecule type" value="Genomic_DNA"/>
</dbReference>